<sequence>MAVMVRSFQRLRSASASAEPKAPCDCAGPAEVGVLPRGFSALGRSGAG</sequence>
<reference evidence="1" key="1">
    <citation type="submission" date="2013-11" db="EMBL/GenBank/DDBJ databases">
        <title>Microbial diversity, functional groups and degradation webs in Northern and Southern Mediterranean and Red Sea marine crude oil polluted sites.</title>
        <authorList>
            <person name="Daffonchio D."/>
            <person name="Mapelli F."/>
            <person name="Ferrer M."/>
            <person name="Richter M."/>
            <person name="Cherif A."/>
            <person name="Malkawi H.I."/>
            <person name="Yakimov M.M."/>
            <person name="Abdel-Fattah Y.R."/>
            <person name="Blaghen M."/>
            <person name="Golyshin P.N."/>
            <person name="Kalogerakis N."/>
            <person name="Boon N."/>
            <person name="Magagnini M."/>
            <person name="Fava F."/>
        </authorList>
    </citation>
    <scope>NUCLEOTIDE SEQUENCE</scope>
</reference>
<dbReference type="AlphaFoldDB" id="A0A1B6NST5"/>
<organism evidence="1">
    <name type="scientific">marine sediment metagenome</name>
    <dbReference type="NCBI Taxonomy" id="412755"/>
    <lineage>
        <taxon>unclassified sequences</taxon>
        <taxon>metagenomes</taxon>
        <taxon>ecological metagenomes</taxon>
    </lineage>
</organism>
<name>A0A1B6NST5_9ZZZZ</name>
<comment type="caution">
    <text evidence="1">The sequence shown here is derived from an EMBL/GenBank/DDBJ whole genome shotgun (WGS) entry which is preliminary data.</text>
</comment>
<proteinExistence type="predicted"/>
<protein>
    <submittedName>
        <fullName evidence="1">Uncharacterized protein</fullName>
    </submittedName>
</protein>
<evidence type="ECO:0000313" key="1">
    <source>
        <dbReference type="EMBL" id="KTF06540.1"/>
    </source>
</evidence>
<gene>
    <name evidence="1" type="ORF">MGSAQ_001965</name>
</gene>
<accession>A0A1B6NST5</accession>
<dbReference type="EMBL" id="AYSL01001092">
    <property type="protein sequence ID" value="KTF06540.1"/>
    <property type="molecule type" value="Genomic_DNA"/>
</dbReference>